<dbReference type="AlphaFoldDB" id="A0A506UIY8"/>
<dbReference type="PIRSF" id="PIRSF002741">
    <property type="entry name" value="MppA"/>
    <property type="match status" value="1"/>
</dbReference>
<dbReference type="Gene3D" id="3.40.190.10">
    <property type="entry name" value="Periplasmic binding protein-like II"/>
    <property type="match status" value="1"/>
</dbReference>
<sequence>MKHILHAALLGTSLFALTALTPAYAIERGGVMTYGRYADSMFPDPVYNQGNVDIWVISNLYDTLILPSDDGKSLKPGLATDWKISDDGLTVTLTLRQGAEFSDGTPITAEDVRWSLERAANPEHGIWNFLLGAVDSVEAADDQTIVLHLKQPDPAILAALTVFNTSILPEKQYEASAGDTDEDKAKDFVTHMVGSGPFVLQSWDHGSDMKLVKNPNYWAKGEDGEALPYLDGIDFEIIPDDATRILKLQSGELDGAELIPLTRVKELQTDANVDMKLFPSTQVEYVTMNVRPELDGAANPLSNLKVRQALNLATNKQALIQIVTQGVGTPMTSYMSTATPLHSGDTPLYPYDLAKAKQLLQEAGFPDGFETSILVLAGSQNEISIATALQQMWSQLGVKLKINQVDAGTRDSQYRGGTFTMRISGWTDDIADPNEITSYFVYPPTIGALHTGWSDDKATTLFEASQKELDTAKRADEYKQIQDIFNTTGPTLPLYETPYPVALAPDVHGFVQIPLGNNLFRAAWKGAE</sequence>
<dbReference type="GO" id="GO:0043190">
    <property type="term" value="C:ATP-binding cassette (ABC) transporter complex"/>
    <property type="evidence" value="ECO:0007669"/>
    <property type="project" value="InterPro"/>
</dbReference>
<comment type="similarity">
    <text evidence="2">Belongs to the bacterial solute-binding protein 5 family.</text>
</comment>
<dbReference type="GO" id="GO:0030288">
    <property type="term" value="C:outer membrane-bounded periplasmic space"/>
    <property type="evidence" value="ECO:0007669"/>
    <property type="project" value="UniProtKB-ARBA"/>
</dbReference>
<protein>
    <submittedName>
        <fullName evidence="6">ABC transporter substrate-binding protein</fullName>
    </submittedName>
</protein>
<dbReference type="InterPro" id="IPR030678">
    <property type="entry name" value="Peptide/Ni-bd"/>
</dbReference>
<feature type="domain" description="Solute-binding protein family 5" evidence="5">
    <location>
        <begin position="74"/>
        <end position="443"/>
    </location>
</feature>
<dbReference type="InterPro" id="IPR039424">
    <property type="entry name" value="SBP_5"/>
</dbReference>
<dbReference type="SUPFAM" id="SSF53850">
    <property type="entry name" value="Periplasmic binding protein-like II"/>
    <property type="match status" value="1"/>
</dbReference>
<comment type="caution">
    <text evidence="6">The sequence shown here is derived from an EMBL/GenBank/DDBJ whole genome shotgun (WGS) entry which is preliminary data.</text>
</comment>
<reference evidence="6 7" key="1">
    <citation type="submission" date="2019-06" db="EMBL/GenBank/DDBJ databases">
        <authorList>
            <person name="Li M."/>
        </authorList>
    </citation>
    <scope>NUCLEOTIDE SEQUENCE [LARGE SCALE GENOMIC DNA]</scope>
    <source>
        <strain evidence="6 7">BGMRC2036</strain>
    </source>
</reference>
<gene>
    <name evidence="6" type="ORF">FJU08_01590</name>
</gene>
<evidence type="ECO:0000313" key="7">
    <source>
        <dbReference type="Proteomes" id="UP000318801"/>
    </source>
</evidence>
<dbReference type="Gene3D" id="3.90.76.10">
    <property type="entry name" value="Dipeptide-binding Protein, Domain 1"/>
    <property type="match status" value="1"/>
</dbReference>
<dbReference type="EMBL" id="VHLG01000001">
    <property type="protein sequence ID" value="TPW33280.1"/>
    <property type="molecule type" value="Genomic_DNA"/>
</dbReference>
<name>A0A506UIY8_9HYPH</name>
<dbReference type="GO" id="GO:0015833">
    <property type="term" value="P:peptide transport"/>
    <property type="evidence" value="ECO:0007669"/>
    <property type="project" value="TreeGrafter"/>
</dbReference>
<dbReference type="InterPro" id="IPR000914">
    <property type="entry name" value="SBP_5_dom"/>
</dbReference>
<evidence type="ECO:0000313" key="6">
    <source>
        <dbReference type="EMBL" id="TPW33280.1"/>
    </source>
</evidence>
<evidence type="ECO:0000256" key="1">
    <source>
        <dbReference type="ARBA" id="ARBA00004418"/>
    </source>
</evidence>
<proteinExistence type="inferred from homology"/>
<comment type="subcellular location">
    <subcellularLocation>
        <location evidence="1">Periplasm</location>
    </subcellularLocation>
</comment>
<dbReference type="RefSeq" id="WP_141147218.1">
    <property type="nucleotide sequence ID" value="NZ_VHLG01000001.1"/>
</dbReference>
<keyword evidence="4" id="KW-0732">Signal</keyword>
<dbReference type="CDD" id="cd00995">
    <property type="entry name" value="PBP2_NikA_DppA_OppA_like"/>
    <property type="match status" value="1"/>
</dbReference>
<evidence type="ECO:0000256" key="4">
    <source>
        <dbReference type="ARBA" id="ARBA00022729"/>
    </source>
</evidence>
<dbReference type="OrthoDB" id="8144963at2"/>
<evidence type="ECO:0000259" key="5">
    <source>
        <dbReference type="Pfam" id="PF00496"/>
    </source>
</evidence>
<keyword evidence="3" id="KW-0813">Transport</keyword>
<dbReference type="PANTHER" id="PTHR30290">
    <property type="entry name" value="PERIPLASMIC BINDING COMPONENT OF ABC TRANSPORTER"/>
    <property type="match status" value="1"/>
</dbReference>
<accession>A0A506UIY8</accession>
<dbReference type="Proteomes" id="UP000318801">
    <property type="component" value="Unassembled WGS sequence"/>
</dbReference>
<dbReference type="Gene3D" id="3.10.105.10">
    <property type="entry name" value="Dipeptide-binding Protein, Domain 3"/>
    <property type="match status" value="1"/>
</dbReference>
<evidence type="ECO:0000256" key="3">
    <source>
        <dbReference type="ARBA" id="ARBA00022448"/>
    </source>
</evidence>
<organism evidence="6 7">
    <name type="scientific">Martelella alba</name>
    <dbReference type="NCBI Taxonomy" id="2590451"/>
    <lineage>
        <taxon>Bacteria</taxon>
        <taxon>Pseudomonadati</taxon>
        <taxon>Pseudomonadota</taxon>
        <taxon>Alphaproteobacteria</taxon>
        <taxon>Hyphomicrobiales</taxon>
        <taxon>Aurantimonadaceae</taxon>
        <taxon>Martelella</taxon>
    </lineage>
</organism>
<dbReference type="GO" id="GO:1904680">
    <property type="term" value="F:peptide transmembrane transporter activity"/>
    <property type="evidence" value="ECO:0007669"/>
    <property type="project" value="TreeGrafter"/>
</dbReference>
<keyword evidence="7" id="KW-1185">Reference proteome</keyword>
<evidence type="ECO:0000256" key="2">
    <source>
        <dbReference type="ARBA" id="ARBA00005695"/>
    </source>
</evidence>
<dbReference type="Pfam" id="PF00496">
    <property type="entry name" value="SBP_bac_5"/>
    <property type="match status" value="1"/>
</dbReference>
<dbReference type="PANTHER" id="PTHR30290:SF10">
    <property type="entry name" value="PERIPLASMIC OLIGOPEPTIDE-BINDING PROTEIN-RELATED"/>
    <property type="match status" value="1"/>
</dbReference>